<reference evidence="1 2" key="1">
    <citation type="submission" date="2017-04" db="EMBL/GenBank/DDBJ databases">
        <authorList>
            <person name="Afonso C.L."/>
            <person name="Miller P.J."/>
            <person name="Scott M.A."/>
            <person name="Spackman E."/>
            <person name="Goraichik I."/>
            <person name="Dimitrov K.M."/>
            <person name="Suarez D.L."/>
            <person name="Swayne D.E."/>
        </authorList>
    </citation>
    <scope>NUCLEOTIDE SEQUENCE [LARGE SCALE GENOMIC DNA]</scope>
    <source>
        <strain evidence="1 2">DSM 22418</strain>
    </source>
</reference>
<evidence type="ECO:0000313" key="2">
    <source>
        <dbReference type="Proteomes" id="UP000192980"/>
    </source>
</evidence>
<dbReference type="OrthoDB" id="714190at2"/>
<dbReference type="AlphaFoldDB" id="A0A1X7JW78"/>
<dbReference type="Proteomes" id="UP000192980">
    <property type="component" value="Unassembled WGS sequence"/>
</dbReference>
<organism evidence="1 2">
    <name type="scientific">Sphingobacterium psychroaquaticum</name>
    <dbReference type="NCBI Taxonomy" id="561061"/>
    <lineage>
        <taxon>Bacteria</taxon>
        <taxon>Pseudomonadati</taxon>
        <taxon>Bacteroidota</taxon>
        <taxon>Sphingobacteriia</taxon>
        <taxon>Sphingobacteriales</taxon>
        <taxon>Sphingobacteriaceae</taxon>
        <taxon>Sphingobacterium</taxon>
    </lineage>
</organism>
<gene>
    <name evidence="1" type="ORF">SAMN05660862_2284</name>
</gene>
<proteinExistence type="predicted"/>
<dbReference type="EMBL" id="FXAU01000003">
    <property type="protein sequence ID" value="SMG32751.1"/>
    <property type="molecule type" value="Genomic_DNA"/>
</dbReference>
<sequence length="82" mass="9241">MPLDWNPQDPNGYSEWMKSIVQQNKENERSIPKNQLATSSGFITPEPRFIGDIIIDSIYPITIGTNKALQDAREILYGGNTC</sequence>
<keyword evidence="2" id="KW-1185">Reference proteome</keyword>
<protein>
    <submittedName>
        <fullName evidence="1">Uncharacterized protein</fullName>
    </submittedName>
</protein>
<name>A0A1X7JW78_9SPHI</name>
<accession>A0A1X7JW78</accession>
<evidence type="ECO:0000313" key="1">
    <source>
        <dbReference type="EMBL" id="SMG32751.1"/>
    </source>
</evidence>
<dbReference type="RefSeq" id="WP_144036555.1">
    <property type="nucleotide sequence ID" value="NZ_FXAU01000003.1"/>
</dbReference>